<protein>
    <submittedName>
        <fullName evidence="6">Monosaccharide ABC transporter substrate-binding protein, CUT2 family (TC 3.A.1.2.-)</fullName>
    </submittedName>
</protein>
<evidence type="ECO:0000313" key="6">
    <source>
        <dbReference type="EMBL" id="SHG01294.1"/>
    </source>
</evidence>
<organism evidence="6 7">
    <name type="scientific">Kaistia soli DSM 19436</name>
    <dbReference type="NCBI Taxonomy" id="1122133"/>
    <lineage>
        <taxon>Bacteria</taxon>
        <taxon>Pseudomonadati</taxon>
        <taxon>Pseudomonadota</taxon>
        <taxon>Alphaproteobacteria</taxon>
        <taxon>Hyphomicrobiales</taxon>
        <taxon>Kaistiaceae</taxon>
        <taxon>Kaistia</taxon>
    </lineage>
</organism>
<dbReference type="OrthoDB" id="9804917at2"/>
<dbReference type="EMBL" id="FQUP01000003">
    <property type="protein sequence ID" value="SHG01294.1"/>
    <property type="molecule type" value="Genomic_DNA"/>
</dbReference>
<evidence type="ECO:0000256" key="3">
    <source>
        <dbReference type="ARBA" id="ARBA00022729"/>
    </source>
</evidence>
<dbReference type="Pfam" id="PF13407">
    <property type="entry name" value="Peripla_BP_4"/>
    <property type="match status" value="1"/>
</dbReference>
<comment type="subcellular location">
    <subcellularLocation>
        <location evidence="1">Cell envelope</location>
    </subcellularLocation>
</comment>
<dbReference type="PANTHER" id="PTHR46847:SF1">
    <property type="entry name" value="D-ALLOSE-BINDING PERIPLASMIC PROTEIN-RELATED"/>
    <property type="match status" value="1"/>
</dbReference>
<dbReference type="SUPFAM" id="SSF53822">
    <property type="entry name" value="Periplasmic binding protein-like I"/>
    <property type="match status" value="1"/>
</dbReference>
<dbReference type="InterPro" id="IPR028082">
    <property type="entry name" value="Peripla_BP_I"/>
</dbReference>
<feature type="signal peptide" evidence="4">
    <location>
        <begin position="1"/>
        <end position="27"/>
    </location>
</feature>
<dbReference type="STRING" id="1122133.SAMN02745157_3354"/>
<feature type="chain" id="PRO_5012025065" evidence="4">
    <location>
        <begin position="28"/>
        <end position="357"/>
    </location>
</feature>
<dbReference type="Proteomes" id="UP000184485">
    <property type="component" value="Unassembled WGS sequence"/>
</dbReference>
<dbReference type="Gene3D" id="3.40.50.2300">
    <property type="match status" value="2"/>
</dbReference>
<name>A0A1M5GC53_9HYPH</name>
<evidence type="ECO:0000256" key="2">
    <source>
        <dbReference type="ARBA" id="ARBA00007639"/>
    </source>
</evidence>
<proteinExistence type="inferred from homology"/>
<keyword evidence="3 4" id="KW-0732">Signal</keyword>
<evidence type="ECO:0000256" key="1">
    <source>
        <dbReference type="ARBA" id="ARBA00004196"/>
    </source>
</evidence>
<sequence>MIYRRIRTVLLAMAAPLAVALAGSASAAADKPTIGVVVPTLAAQFWNNYIDFMKKGSEELGVNLVVLNADNKPDQMVKSLEDLVAQPVDGIIFTPYWATAARGLTLAKDANIPVILTDSYPDFQPQSDRFPNYSAFVGPSDEDAGKQMAEALFAAIPADANGKKVIGVVNGTAGTSVAIDRRKGLEDALKDHPEVVIAGEVDGNFVRDTSQTVFESLYQGNPEIKGVWAANGGTATGVMTALKNAGKQPGKDVMVVAMDLNPENVTAVKNGELLFDIGGHWLQGGFALVMLYDQIKGHPIPKDQDNVKLKLLPLTQDRVAQFEADFPGGVPPYDFKAHSQTYTPSAGAATFELKYSK</sequence>
<reference evidence="6 7" key="1">
    <citation type="submission" date="2016-11" db="EMBL/GenBank/DDBJ databases">
        <authorList>
            <person name="Jaros S."/>
            <person name="Januszkiewicz K."/>
            <person name="Wedrychowicz H."/>
        </authorList>
    </citation>
    <scope>NUCLEOTIDE SEQUENCE [LARGE SCALE GENOMIC DNA]</scope>
    <source>
        <strain evidence="6 7">DSM 19436</strain>
    </source>
</reference>
<evidence type="ECO:0000256" key="4">
    <source>
        <dbReference type="SAM" id="SignalP"/>
    </source>
</evidence>
<dbReference type="AlphaFoldDB" id="A0A1M5GC53"/>
<keyword evidence="7" id="KW-1185">Reference proteome</keyword>
<gene>
    <name evidence="6" type="ORF">SAMN02745157_3354</name>
</gene>
<dbReference type="InterPro" id="IPR025997">
    <property type="entry name" value="SBP_2_dom"/>
</dbReference>
<dbReference type="CDD" id="cd06324">
    <property type="entry name" value="PBP1_ABC_sugar_binding-like"/>
    <property type="match status" value="1"/>
</dbReference>
<feature type="domain" description="Periplasmic binding protein" evidence="5">
    <location>
        <begin position="34"/>
        <end position="297"/>
    </location>
</feature>
<evidence type="ECO:0000313" key="7">
    <source>
        <dbReference type="Proteomes" id="UP000184485"/>
    </source>
</evidence>
<comment type="similarity">
    <text evidence="2">Belongs to the bacterial solute-binding protein 2 family.</text>
</comment>
<dbReference type="GO" id="GO:0030313">
    <property type="term" value="C:cell envelope"/>
    <property type="evidence" value="ECO:0007669"/>
    <property type="project" value="UniProtKB-SubCell"/>
</dbReference>
<dbReference type="RefSeq" id="WP_073054879.1">
    <property type="nucleotide sequence ID" value="NZ_FQUP01000003.1"/>
</dbReference>
<accession>A0A1M5GC53</accession>
<evidence type="ECO:0000259" key="5">
    <source>
        <dbReference type="Pfam" id="PF13407"/>
    </source>
</evidence>
<dbReference type="GO" id="GO:0030246">
    <property type="term" value="F:carbohydrate binding"/>
    <property type="evidence" value="ECO:0007669"/>
    <property type="project" value="UniProtKB-ARBA"/>
</dbReference>
<dbReference type="PANTHER" id="PTHR46847">
    <property type="entry name" value="D-ALLOSE-BINDING PERIPLASMIC PROTEIN-RELATED"/>
    <property type="match status" value="1"/>
</dbReference>